<keyword evidence="4" id="KW-1278">Translocase</keyword>
<dbReference type="RefSeq" id="WP_012242025.1">
    <property type="nucleotide sequence ID" value="NZ_JACAOE010000002.1"/>
</dbReference>
<protein>
    <submittedName>
        <fullName evidence="8">Uncharacterized protein</fullName>
    </submittedName>
</protein>
<keyword evidence="5 7" id="KW-1133">Transmembrane helix</keyword>
<evidence type="ECO:0000256" key="3">
    <source>
        <dbReference type="ARBA" id="ARBA00022692"/>
    </source>
</evidence>
<keyword evidence="6 7" id="KW-0472">Membrane</keyword>
<comment type="caution">
    <text evidence="8">The sequence shown here is derived from an EMBL/GenBank/DDBJ whole genome shotgun (WGS) entry which is preliminary data.</text>
</comment>
<evidence type="ECO:0000256" key="5">
    <source>
        <dbReference type="ARBA" id="ARBA00022989"/>
    </source>
</evidence>
<dbReference type="AlphaFoldDB" id="A0A553IGX6"/>
<dbReference type="Pfam" id="PF02508">
    <property type="entry name" value="Rnf-Nqr"/>
    <property type="match status" value="1"/>
</dbReference>
<evidence type="ECO:0000256" key="4">
    <source>
        <dbReference type="ARBA" id="ARBA00022967"/>
    </source>
</evidence>
<feature type="transmembrane region" description="Helical" evidence="7">
    <location>
        <begin position="27"/>
        <end position="48"/>
    </location>
</feature>
<sequence length="192" mass="21096">MNKNNLKPFILLSILPLIYLANTLETALFMGLVYVVLALIIYAGGLLINKFSEGRMRSYAYILLTASIVTIIMTVLGTYFSLNQLMGIYLALTIFTIPQLRLETVEEKSIVDHGFMILVGFVALILIGFLREFLGTGSISLLAFGLDTVQVFDAKFGIAILKDNSGGFILAGFIFAIINAIPFVKEDKADVI</sequence>
<evidence type="ECO:0000256" key="1">
    <source>
        <dbReference type="ARBA" id="ARBA00004127"/>
    </source>
</evidence>
<feature type="transmembrane region" description="Helical" evidence="7">
    <location>
        <begin position="166"/>
        <end position="184"/>
    </location>
</feature>
<organism evidence="8 9">
    <name type="scientific">Acholeplasma laidlawii</name>
    <dbReference type="NCBI Taxonomy" id="2148"/>
    <lineage>
        <taxon>Bacteria</taxon>
        <taxon>Bacillati</taxon>
        <taxon>Mycoplasmatota</taxon>
        <taxon>Mollicutes</taxon>
        <taxon>Acholeplasmatales</taxon>
        <taxon>Acholeplasmataceae</taxon>
        <taxon>Acholeplasma</taxon>
    </lineage>
</organism>
<dbReference type="GeneID" id="41338256"/>
<proteinExistence type="predicted"/>
<accession>A0A553IGX6</accession>
<keyword evidence="3 7" id="KW-0812">Transmembrane</keyword>
<evidence type="ECO:0000256" key="6">
    <source>
        <dbReference type="ARBA" id="ARBA00023136"/>
    </source>
</evidence>
<evidence type="ECO:0000313" key="9">
    <source>
        <dbReference type="Proteomes" id="UP000315938"/>
    </source>
</evidence>
<feature type="transmembrane region" description="Helical" evidence="7">
    <location>
        <begin position="114"/>
        <end position="146"/>
    </location>
</feature>
<gene>
    <name evidence="8" type="ORF">FNV44_06970</name>
</gene>
<feature type="transmembrane region" description="Helical" evidence="7">
    <location>
        <begin position="60"/>
        <end position="80"/>
    </location>
</feature>
<dbReference type="EMBL" id="VKID01000002">
    <property type="protein sequence ID" value="TRX99437.1"/>
    <property type="molecule type" value="Genomic_DNA"/>
</dbReference>
<dbReference type="GO" id="GO:0012505">
    <property type="term" value="C:endomembrane system"/>
    <property type="evidence" value="ECO:0007669"/>
    <property type="project" value="UniProtKB-SubCell"/>
</dbReference>
<comment type="subcellular location">
    <subcellularLocation>
        <location evidence="1">Endomembrane system</location>
        <topology evidence="1">Multi-pass membrane protein</topology>
    </subcellularLocation>
</comment>
<evidence type="ECO:0000256" key="2">
    <source>
        <dbReference type="ARBA" id="ARBA00022448"/>
    </source>
</evidence>
<reference evidence="8 9" key="1">
    <citation type="submission" date="2019-07" db="EMBL/GenBank/DDBJ databases">
        <title>Genome sequence of Acholeplasma laidlawii strain with increased resistance to erythromycin.</title>
        <authorList>
            <person name="Medvedeva E.S."/>
            <person name="Baranova N.B."/>
            <person name="Siniagina M.N."/>
            <person name="Mouzykantov A."/>
            <person name="Chernova O.A."/>
            <person name="Chernov V.M."/>
        </authorList>
    </citation>
    <scope>NUCLEOTIDE SEQUENCE [LARGE SCALE GENOMIC DNA]</scope>
    <source>
        <strain evidence="8 9">PG8REry</strain>
    </source>
</reference>
<evidence type="ECO:0000256" key="7">
    <source>
        <dbReference type="SAM" id="Phobius"/>
    </source>
</evidence>
<keyword evidence="2" id="KW-0813">Transport</keyword>
<dbReference type="GO" id="GO:0016020">
    <property type="term" value="C:membrane"/>
    <property type="evidence" value="ECO:0007669"/>
    <property type="project" value="InterPro"/>
</dbReference>
<dbReference type="InterPro" id="IPR003667">
    <property type="entry name" value="NqrDE/RnfAE"/>
</dbReference>
<dbReference type="Proteomes" id="UP000315938">
    <property type="component" value="Unassembled WGS sequence"/>
</dbReference>
<name>A0A553IGX6_ACHLA</name>
<evidence type="ECO:0000313" key="8">
    <source>
        <dbReference type="EMBL" id="TRX99437.1"/>
    </source>
</evidence>